<feature type="transmembrane region" description="Helical" evidence="2">
    <location>
        <begin position="232"/>
        <end position="253"/>
    </location>
</feature>
<dbReference type="GO" id="GO:0016020">
    <property type="term" value="C:membrane"/>
    <property type="evidence" value="ECO:0007669"/>
    <property type="project" value="InterPro"/>
</dbReference>
<evidence type="ECO:0000256" key="2">
    <source>
        <dbReference type="SAM" id="Phobius"/>
    </source>
</evidence>
<feature type="transmembrane region" description="Helical" evidence="2">
    <location>
        <begin position="316"/>
        <end position="338"/>
    </location>
</feature>
<feature type="transmembrane region" description="Helical" evidence="2">
    <location>
        <begin position="176"/>
        <end position="196"/>
    </location>
</feature>
<feature type="transmembrane region" description="Helical" evidence="2">
    <location>
        <begin position="151"/>
        <end position="170"/>
    </location>
</feature>
<proteinExistence type="predicted"/>
<sequence>MINPLQSRLENSEAVVISLIKELNVNVSKFTAIHTLNEHPEYPSLLAISDSLNGWRIPHETYRIDKADYNAADLSFPLIAHFKDSGGRFLLIHGIANGKVTYTNETEKKAVMEETGFLRNWDGILLYAQKEAGSGEENYNMELLKGWFDQARAPFLILLLLVCVMASINYSGLSMAYAGLLAVKLVGLVVSVLLLMHSIDGNNPFIQNLCSLGKENNCNAILKSDAAKVTSWLSWSEVGMFYFAGSFLCLLFYPQSISLLAWLCVASLPYTFYSIGYQVKIKNWCVLCCTIQGVLWLEAFAFLMNSSFTFDIPFSVLPAVAVCFLLPIAIWAFIKPFLTKAGQTKHLKQQLKGFKYNSDLFNKLLTGQPRYAVPDELQAIKLGNPNAETIITMVTNPFCGPCAATHKMLDEWLLTREDLQLKILFTTANTEEDARTKVARHVTALSVAKDGKYVGEALNGWYKQSSKDYDTWASQYPVSINAEINTVTEKQKAWCEMAEITFTPTILVNGYKLMDPYRLEDIQFMDI</sequence>
<dbReference type="InterPro" id="IPR012336">
    <property type="entry name" value="Thioredoxin-like_fold"/>
</dbReference>
<dbReference type="EMBL" id="FNGY01000002">
    <property type="protein sequence ID" value="SDL98362.1"/>
    <property type="molecule type" value="Genomic_DNA"/>
</dbReference>
<dbReference type="GO" id="GO:0005524">
    <property type="term" value="F:ATP binding"/>
    <property type="evidence" value="ECO:0007669"/>
    <property type="project" value="InterPro"/>
</dbReference>
<evidence type="ECO:0000259" key="3">
    <source>
        <dbReference type="PROSITE" id="PS50990"/>
    </source>
</evidence>
<keyword evidence="2" id="KW-0472">Membrane</keyword>
<dbReference type="PROSITE" id="PS50990">
    <property type="entry name" value="PEPTIDASE_C39"/>
    <property type="match status" value="1"/>
</dbReference>
<evidence type="ECO:0000313" key="5">
    <source>
        <dbReference type="Proteomes" id="UP000183200"/>
    </source>
</evidence>
<dbReference type="GO" id="GO:0006508">
    <property type="term" value="P:proteolysis"/>
    <property type="evidence" value="ECO:0007669"/>
    <property type="project" value="InterPro"/>
</dbReference>
<accession>A0A1G9PHM5</accession>
<dbReference type="SUPFAM" id="SSF52833">
    <property type="entry name" value="Thioredoxin-like"/>
    <property type="match status" value="1"/>
</dbReference>
<dbReference type="InterPro" id="IPR038354">
    <property type="entry name" value="VKOR_sf"/>
</dbReference>
<keyword evidence="2" id="KW-1133">Transmembrane helix</keyword>
<dbReference type="RefSeq" id="WP_074605502.1">
    <property type="nucleotide sequence ID" value="NZ_FNGY01000002.1"/>
</dbReference>
<dbReference type="GO" id="GO:0008233">
    <property type="term" value="F:peptidase activity"/>
    <property type="evidence" value="ECO:0007669"/>
    <property type="project" value="InterPro"/>
</dbReference>
<dbReference type="STRING" id="430522.BFS30_18040"/>
<protein>
    <submittedName>
        <fullName evidence="4">Peptidase C39 family protein</fullName>
    </submittedName>
</protein>
<name>A0A1G9PHM5_9SPHI</name>
<dbReference type="Pfam" id="PF03412">
    <property type="entry name" value="Peptidase_C39"/>
    <property type="match status" value="1"/>
</dbReference>
<dbReference type="AlphaFoldDB" id="A0A1G9PHM5"/>
<organism evidence="4 5">
    <name type="scientific">Pedobacter steynii</name>
    <dbReference type="NCBI Taxonomy" id="430522"/>
    <lineage>
        <taxon>Bacteria</taxon>
        <taxon>Pseudomonadati</taxon>
        <taxon>Bacteroidota</taxon>
        <taxon>Sphingobacteriia</taxon>
        <taxon>Sphingobacteriales</taxon>
        <taxon>Sphingobacteriaceae</taxon>
        <taxon>Pedobacter</taxon>
    </lineage>
</organism>
<evidence type="ECO:0000313" key="4">
    <source>
        <dbReference type="EMBL" id="SDL98362.1"/>
    </source>
</evidence>
<dbReference type="InterPro" id="IPR005074">
    <property type="entry name" value="Peptidase_C39"/>
</dbReference>
<dbReference type="CDD" id="cd12921">
    <property type="entry name" value="VKOR_4"/>
    <property type="match status" value="1"/>
</dbReference>
<keyword evidence="5" id="KW-1185">Reference proteome</keyword>
<keyword evidence="2" id="KW-0812">Transmembrane</keyword>
<dbReference type="Proteomes" id="UP000183200">
    <property type="component" value="Unassembled WGS sequence"/>
</dbReference>
<dbReference type="OrthoDB" id="1100563at2"/>
<dbReference type="InterPro" id="IPR036249">
    <property type="entry name" value="Thioredoxin-like_sf"/>
</dbReference>
<dbReference type="PROSITE" id="PS00194">
    <property type="entry name" value="THIOREDOXIN_1"/>
    <property type="match status" value="1"/>
</dbReference>
<keyword evidence="1" id="KW-0676">Redox-active center</keyword>
<dbReference type="Gene3D" id="3.90.70.10">
    <property type="entry name" value="Cysteine proteinases"/>
    <property type="match status" value="1"/>
</dbReference>
<dbReference type="Gene3D" id="1.20.1440.130">
    <property type="entry name" value="VKOR domain"/>
    <property type="match status" value="1"/>
</dbReference>
<reference evidence="5" key="1">
    <citation type="submission" date="2016-10" db="EMBL/GenBank/DDBJ databases">
        <authorList>
            <person name="Varghese N."/>
            <person name="Submissions S."/>
        </authorList>
    </citation>
    <scope>NUCLEOTIDE SEQUENCE [LARGE SCALE GENOMIC DNA]</scope>
    <source>
        <strain evidence="5">DSM 19110</strain>
    </source>
</reference>
<dbReference type="Pfam" id="PF13462">
    <property type="entry name" value="Thioredoxin_4"/>
    <property type="match status" value="1"/>
</dbReference>
<feature type="domain" description="Peptidase C39" evidence="3">
    <location>
        <begin position="6"/>
        <end position="128"/>
    </location>
</feature>
<dbReference type="InterPro" id="IPR017937">
    <property type="entry name" value="Thioredoxin_CS"/>
</dbReference>
<dbReference type="Gene3D" id="3.40.30.10">
    <property type="entry name" value="Glutaredoxin"/>
    <property type="match status" value="1"/>
</dbReference>
<gene>
    <name evidence="4" type="ORF">SAMN05421820_102661</name>
</gene>
<feature type="transmembrane region" description="Helical" evidence="2">
    <location>
        <begin position="284"/>
        <end position="304"/>
    </location>
</feature>
<evidence type="ECO:0000256" key="1">
    <source>
        <dbReference type="ARBA" id="ARBA00023284"/>
    </source>
</evidence>